<feature type="signal peptide" evidence="4">
    <location>
        <begin position="1"/>
        <end position="31"/>
    </location>
</feature>
<dbReference type="KEGG" id="nta:107782445"/>
<dbReference type="Gene3D" id="3.30.30.10">
    <property type="entry name" value="Knottin, scorpion toxin-like"/>
    <property type="match status" value="1"/>
</dbReference>
<dbReference type="InterPro" id="IPR036574">
    <property type="entry name" value="Scorpion_toxin-like_sf"/>
</dbReference>
<evidence type="ECO:0000313" key="6">
    <source>
        <dbReference type="RefSeq" id="XP_016458817.1"/>
    </source>
</evidence>
<dbReference type="PANTHER" id="PTHR33147:SF101">
    <property type="entry name" value="DEFENSIN-LIKE PROTEIN 13"/>
    <property type="match status" value="1"/>
</dbReference>
<feature type="domain" description="Knottins-like" evidence="5">
    <location>
        <begin position="33"/>
        <end position="79"/>
    </location>
</feature>
<dbReference type="GO" id="GO:0006952">
    <property type="term" value="P:defense response"/>
    <property type="evidence" value="ECO:0000318"/>
    <property type="project" value="GO_Central"/>
</dbReference>
<accession>A0A1S3Z3R5</accession>
<dbReference type="InterPro" id="IPR003614">
    <property type="entry name" value="Knottins"/>
</dbReference>
<name>A0A1S3Z3R5_TOBAC</name>
<dbReference type="PANTHER" id="PTHR33147">
    <property type="entry name" value="DEFENSIN-LIKE PROTEIN 1"/>
    <property type="match status" value="1"/>
</dbReference>
<keyword evidence="2" id="KW-0964">Secreted</keyword>
<evidence type="ECO:0000256" key="2">
    <source>
        <dbReference type="ARBA" id="ARBA00022525"/>
    </source>
</evidence>
<feature type="chain" id="PRO_5010310350" evidence="4">
    <location>
        <begin position="32"/>
        <end position="79"/>
    </location>
</feature>
<keyword evidence="3" id="KW-1015">Disulfide bond</keyword>
<dbReference type="AlphaFoldDB" id="A0A1S3Z3R5"/>
<dbReference type="Pfam" id="PF00304">
    <property type="entry name" value="Gamma-thionin"/>
    <property type="match status" value="1"/>
</dbReference>
<dbReference type="SMR" id="A0A1S3Z3R5"/>
<dbReference type="SMART" id="SM00505">
    <property type="entry name" value="Knot1"/>
    <property type="match status" value="1"/>
</dbReference>
<reference evidence="6" key="1">
    <citation type="submission" date="2025-08" db="UniProtKB">
        <authorList>
            <consortium name="RefSeq"/>
        </authorList>
    </citation>
    <scope>IDENTIFICATION</scope>
</reference>
<dbReference type="SUPFAM" id="SSF57095">
    <property type="entry name" value="Scorpion toxin-like"/>
    <property type="match status" value="1"/>
</dbReference>
<protein>
    <submittedName>
        <fullName evidence="6">Defensin-like protein 1</fullName>
    </submittedName>
</protein>
<comment type="subcellular location">
    <subcellularLocation>
        <location evidence="1">Secreted</location>
    </subcellularLocation>
</comment>
<dbReference type="OrthoDB" id="1851987at2759"/>
<proteinExistence type="predicted"/>
<dbReference type="OMA" id="FIRIVVN"/>
<evidence type="ECO:0000256" key="1">
    <source>
        <dbReference type="ARBA" id="ARBA00004613"/>
    </source>
</evidence>
<dbReference type="PaxDb" id="4097-A0A1S3Z3R5"/>
<sequence>MAVSQIQCAAFLSLFFCFLIASTEMMQKAEALGCEKPSTTWSGPCLFSDDCNNQCINWEGAVHGECSFALGPECFCYFC</sequence>
<organism evidence="6">
    <name type="scientific">Nicotiana tabacum</name>
    <name type="common">Common tobacco</name>
    <dbReference type="NCBI Taxonomy" id="4097"/>
    <lineage>
        <taxon>Eukaryota</taxon>
        <taxon>Viridiplantae</taxon>
        <taxon>Streptophyta</taxon>
        <taxon>Embryophyta</taxon>
        <taxon>Tracheophyta</taxon>
        <taxon>Spermatophyta</taxon>
        <taxon>Magnoliopsida</taxon>
        <taxon>eudicotyledons</taxon>
        <taxon>Gunneridae</taxon>
        <taxon>Pentapetalae</taxon>
        <taxon>asterids</taxon>
        <taxon>lamiids</taxon>
        <taxon>Solanales</taxon>
        <taxon>Solanaceae</taxon>
        <taxon>Nicotianoideae</taxon>
        <taxon>Nicotianeae</taxon>
        <taxon>Nicotiana</taxon>
    </lineage>
</organism>
<dbReference type="RefSeq" id="XP_016458817.1">
    <property type="nucleotide sequence ID" value="XM_016603331.1"/>
</dbReference>
<evidence type="ECO:0000259" key="5">
    <source>
        <dbReference type="SMART" id="SM00505"/>
    </source>
</evidence>
<gene>
    <name evidence="6" type="primary">LOC107782445</name>
</gene>
<keyword evidence="4" id="KW-0732">Signal</keyword>
<dbReference type="GO" id="GO:0005576">
    <property type="term" value="C:extracellular region"/>
    <property type="evidence" value="ECO:0007669"/>
    <property type="project" value="UniProtKB-SubCell"/>
</dbReference>
<evidence type="ECO:0000256" key="4">
    <source>
        <dbReference type="SAM" id="SignalP"/>
    </source>
</evidence>
<evidence type="ECO:0000256" key="3">
    <source>
        <dbReference type="ARBA" id="ARBA00023157"/>
    </source>
</evidence>